<feature type="compositionally biased region" description="Basic and acidic residues" evidence="3">
    <location>
        <begin position="27"/>
        <end position="78"/>
    </location>
</feature>
<name>A0ABR3Z6M7_9PEZI</name>
<feature type="compositionally biased region" description="Low complexity" evidence="3">
    <location>
        <begin position="80"/>
        <end position="93"/>
    </location>
</feature>
<feature type="compositionally biased region" description="Basic and acidic residues" evidence="3">
    <location>
        <begin position="155"/>
        <end position="166"/>
    </location>
</feature>
<evidence type="ECO:0000256" key="1">
    <source>
        <dbReference type="ARBA" id="ARBA00004123"/>
    </source>
</evidence>
<organism evidence="4 5">
    <name type="scientific">Ceratocystis pirilliformis</name>
    <dbReference type="NCBI Taxonomy" id="259994"/>
    <lineage>
        <taxon>Eukaryota</taxon>
        <taxon>Fungi</taxon>
        <taxon>Dikarya</taxon>
        <taxon>Ascomycota</taxon>
        <taxon>Pezizomycotina</taxon>
        <taxon>Sordariomycetes</taxon>
        <taxon>Hypocreomycetidae</taxon>
        <taxon>Microascales</taxon>
        <taxon>Ceratocystidaceae</taxon>
        <taxon>Ceratocystis</taxon>
    </lineage>
</organism>
<protein>
    <recommendedName>
        <fullName evidence="6">5-Methylcytosine G/T mismatch-specific DNA glycosylase</fullName>
    </recommendedName>
</protein>
<feature type="compositionally biased region" description="Polar residues" evidence="3">
    <location>
        <begin position="405"/>
        <end position="424"/>
    </location>
</feature>
<dbReference type="InterPro" id="IPR045138">
    <property type="entry name" value="MeCP2/MBD4"/>
</dbReference>
<dbReference type="PANTHER" id="PTHR15074:SF5">
    <property type="entry name" value="5-METHYLCYTOSINE G_T MISMATCH-SPECIFIC DNA GLYCOSYLASE"/>
    <property type="match status" value="1"/>
</dbReference>
<feature type="compositionally biased region" description="Basic residues" evidence="3">
    <location>
        <begin position="105"/>
        <end position="116"/>
    </location>
</feature>
<reference evidence="4 5" key="1">
    <citation type="journal article" date="2024" name="IMA Fungus">
        <title>IMA Genome - F19 : A genome assembly and annotation guide to empower mycologists, including annotated draft genome sequences of Ceratocystis pirilliformis, Diaporthe australafricana, Fusarium ophioides, Paecilomyces lecythidis, and Sporothrix stenoceras.</title>
        <authorList>
            <person name="Aylward J."/>
            <person name="Wilson A.M."/>
            <person name="Visagie C.M."/>
            <person name="Spraker J."/>
            <person name="Barnes I."/>
            <person name="Buitendag C."/>
            <person name="Ceriani C."/>
            <person name="Del Mar Angel L."/>
            <person name="du Plessis D."/>
            <person name="Fuchs T."/>
            <person name="Gasser K."/>
            <person name="Kramer D."/>
            <person name="Li W."/>
            <person name="Munsamy K."/>
            <person name="Piso A."/>
            <person name="Price J.L."/>
            <person name="Sonnekus B."/>
            <person name="Thomas C."/>
            <person name="van der Nest A."/>
            <person name="van Dijk A."/>
            <person name="van Heerden A."/>
            <person name="van Vuuren N."/>
            <person name="Yilmaz N."/>
            <person name="Duong T.A."/>
            <person name="van der Merwe N.A."/>
            <person name="Wingfield M.J."/>
            <person name="Wingfield B.D."/>
        </authorList>
    </citation>
    <scope>NUCLEOTIDE SEQUENCE [LARGE SCALE GENOMIC DNA]</scope>
    <source>
        <strain evidence="4 5">CMW 12675</strain>
    </source>
</reference>
<feature type="compositionally biased region" description="Basic and acidic residues" evidence="3">
    <location>
        <begin position="312"/>
        <end position="323"/>
    </location>
</feature>
<gene>
    <name evidence="4" type="ORF">Cpir12675_002867</name>
</gene>
<comment type="caution">
    <text evidence="4">The sequence shown here is derived from an EMBL/GenBank/DDBJ whole genome shotgun (WGS) entry which is preliminary data.</text>
</comment>
<proteinExistence type="predicted"/>
<feature type="compositionally biased region" description="Basic residues" evidence="3">
    <location>
        <begin position="202"/>
        <end position="212"/>
    </location>
</feature>
<feature type="compositionally biased region" description="Low complexity" evidence="3">
    <location>
        <begin position="324"/>
        <end position="337"/>
    </location>
</feature>
<feature type="compositionally biased region" description="Basic residues" evidence="3">
    <location>
        <begin position="980"/>
        <end position="990"/>
    </location>
</feature>
<feature type="compositionally biased region" description="Acidic residues" evidence="3">
    <location>
        <begin position="953"/>
        <end position="966"/>
    </location>
</feature>
<dbReference type="PANTHER" id="PTHR15074">
    <property type="entry name" value="METHYL-CPG-BINDING PROTEIN"/>
    <property type="match status" value="1"/>
</dbReference>
<feature type="region of interest" description="Disordered" evidence="3">
    <location>
        <begin position="943"/>
        <end position="1004"/>
    </location>
</feature>
<dbReference type="Proteomes" id="UP001583280">
    <property type="component" value="Unassembled WGS sequence"/>
</dbReference>
<feature type="compositionally biased region" description="Basic and acidic residues" evidence="3">
    <location>
        <begin position="268"/>
        <end position="286"/>
    </location>
</feature>
<accession>A0ABR3Z6M7</accession>
<evidence type="ECO:0008006" key="6">
    <source>
        <dbReference type="Google" id="ProtNLM"/>
    </source>
</evidence>
<keyword evidence="2" id="KW-0539">Nucleus</keyword>
<sequence>MSSKSEVIDGAATAVDINTDITATSPKSKDEKRESSRDKDKEKEKSKRSRPDMERSKSHRERDSKKDRDRDRERDRRSPKSTTSSFIFSSSSKLRPTDSETSRSSVRRAHSHHQHRSKTEEKSAVSEMKSDISRFLGLSLGGGSDRGSIPFSKSHNKESSGSREEGSSSQARKSSGCGVPGAIKANGDPLTPDATDLGSSSTHKKRSSHHRSKSADSVPGGRRSSTKSHGDGRPPSPPETDVTSPKPSSSLRPSRSHRIASSEADTITDDRPKSRVSELSRAESKLSRRRSSGSSRLSSHSTAVPRGSSSRDTLRVKESDRLSRSGSKSSKLSTSHSVSHHRSVSGSKKKSEYEDRHHRHSGSRRTSSPESAQDSSPKTPTQPQISGFVGSQIVEGEKSPAPRTKPQSSQWSPVALSDTSSTSVALPPTIRGAGLTTGSPPVIVSTPFPDPNPDTTQLSRSLSLQSHPLSSTPPGFTASAPPPPPMLSIQEIPRVDYLMQHGGLPHAVSKQFLSVLSQNRVKRTAKNVPVLTGAESFFTPFFNILDQYNAVIAKHGSIAVATGHRSVARRLLDRLEHVFSRELPSEGCSCVVCERSEAPHCGLNWGEVLEQVSGRGDLPSWPPFDMGSLGIKAVGSHIDPTAPPRPSSPINLDPDLNEEFREHYLRQTQKVRQSVDRWMTKCADAPAPPPTDVDDGTLTFAILTNLSSEDKPYFNALLTGSKELQPALRAPTPMRKNRTEFVVNIGTALQRLYNLTTPPRDAETALYLLKHHETHDLLTTIAAINASEWEILTSGRFDGFLWSGADNGDLSPGEFPISPDRADGVHSRMSIGGSRSVTPSQRPYSRSATATPASFMSNSMAGGTNKHAVSVDEEAEIAALNELELEIFNGMEALENAFETLHLHAQTVRNSLRQRAAGLTQSLKSRKRPEVLLGSGNSLASNYERPAWAQGTEGEDSDDDWADDCDMIAPDDSASNVASNRRHQHKRRQERRTPAPIEEEDEDY</sequence>
<feature type="compositionally biased region" description="Basic and acidic residues" evidence="3">
    <location>
        <begin position="117"/>
        <end position="132"/>
    </location>
</feature>
<comment type="subcellular location">
    <subcellularLocation>
        <location evidence="1">Nucleus</location>
    </subcellularLocation>
</comment>
<feature type="compositionally biased region" description="Low complexity" evidence="3">
    <location>
        <begin position="455"/>
        <end position="479"/>
    </location>
</feature>
<evidence type="ECO:0000256" key="2">
    <source>
        <dbReference type="ARBA" id="ARBA00023242"/>
    </source>
</evidence>
<feature type="region of interest" description="Disordered" evidence="3">
    <location>
        <begin position="1"/>
        <end position="483"/>
    </location>
</feature>
<feature type="compositionally biased region" description="Low complexity" evidence="3">
    <location>
        <begin position="244"/>
        <end position="253"/>
    </location>
</feature>
<feature type="compositionally biased region" description="Polar residues" evidence="3">
    <location>
        <begin position="833"/>
        <end position="850"/>
    </location>
</feature>
<feature type="compositionally biased region" description="Polar residues" evidence="3">
    <location>
        <begin position="369"/>
        <end position="385"/>
    </location>
</feature>
<evidence type="ECO:0000313" key="5">
    <source>
        <dbReference type="Proteomes" id="UP001583280"/>
    </source>
</evidence>
<keyword evidence="5" id="KW-1185">Reference proteome</keyword>
<evidence type="ECO:0000256" key="3">
    <source>
        <dbReference type="SAM" id="MobiDB-lite"/>
    </source>
</evidence>
<evidence type="ECO:0000313" key="4">
    <source>
        <dbReference type="EMBL" id="KAL1896274.1"/>
    </source>
</evidence>
<feature type="compositionally biased region" description="Low complexity" evidence="3">
    <location>
        <begin position="292"/>
        <end position="301"/>
    </location>
</feature>
<dbReference type="EMBL" id="JAWDJO010000060">
    <property type="protein sequence ID" value="KAL1896274.1"/>
    <property type="molecule type" value="Genomic_DNA"/>
</dbReference>
<feature type="region of interest" description="Disordered" evidence="3">
    <location>
        <begin position="824"/>
        <end position="850"/>
    </location>
</feature>